<comment type="caution">
    <text evidence="1">The sequence shown here is derived from an EMBL/GenBank/DDBJ whole genome shotgun (WGS) entry which is preliminary data.</text>
</comment>
<protein>
    <submittedName>
        <fullName evidence="1">Uncharacterized protein</fullName>
    </submittedName>
</protein>
<organism evidence="1 2">
    <name type="scientific">Trichonephila inaurata madagascariensis</name>
    <dbReference type="NCBI Taxonomy" id="2747483"/>
    <lineage>
        <taxon>Eukaryota</taxon>
        <taxon>Metazoa</taxon>
        <taxon>Ecdysozoa</taxon>
        <taxon>Arthropoda</taxon>
        <taxon>Chelicerata</taxon>
        <taxon>Arachnida</taxon>
        <taxon>Araneae</taxon>
        <taxon>Araneomorphae</taxon>
        <taxon>Entelegynae</taxon>
        <taxon>Araneoidea</taxon>
        <taxon>Nephilidae</taxon>
        <taxon>Trichonephila</taxon>
        <taxon>Trichonephila inaurata</taxon>
    </lineage>
</organism>
<name>A0A8X6Y7R0_9ARAC</name>
<accession>A0A8X6Y7R0</accession>
<evidence type="ECO:0000313" key="2">
    <source>
        <dbReference type="Proteomes" id="UP000886998"/>
    </source>
</evidence>
<proteinExistence type="predicted"/>
<evidence type="ECO:0000313" key="1">
    <source>
        <dbReference type="EMBL" id="GFY67238.1"/>
    </source>
</evidence>
<keyword evidence="2" id="KW-1185">Reference proteome</keyword>
<sequence length="118" mass="13603">MDCQRIKLSSSYVDAIRNDTSDTVEELYDLFTLLNINLPQLAPLLGFNLMECTRLLPQFLRLWVYDYDSAQVSRVPITPDLRSCYGPRECSSVFSIRVFRGQLVPCTSRAIYPVVFKQ</sequence>
<reference evidence="1" key="1">
    <citation type="submission" date="2020-08" db="EMBL/GenBank/DDBJ databases">
        <title>Multicomponent nature underlies the extraordinary mechanical properties of spider dragline silk.</title>
        <authorList>
            <person name="Kono N."/>
            <person name="Nakamura H."/>
            <person name="Mori M."/>
            <person name="Yoshida Y."/>
            <person name="Ohtoshi R."/>
            <person name="Malay A.D."/>
            <person name="Moran D.A.P."/>
            <person name="Tomita M."/>
            <person name="Numata K."/>
            <person name="Arakawa K."/>
        </authorList>
    </citation>
    <scope>NUCLEOTIDE SEQUENCE</scope>
</reference>
<gene>
    <name evidence="1" type="primary">AVEN_257680_1</name>
    <name evidence="1" type="ORF">TNIN_228371</name>
</gene>
<dbReference type="Proteomes" id="UP000886998">
    <property type="component" value="Unassembled WGS sequence"/>
</dbReference>
<dbReference type="OrthoDB" id="10320965at2759"/>
<dbReference type="EMBL" id="BMAV01016469">
    <property type="protein sequence ID" value="GFY67238.1"/>
    <property type="molecule type" value="Genomic_DNA"/>
</dbReference>
<dbReference type="AlphaFoldDB" id="A0A8X6Y7R0"/>